<gene>
    <name evidence="1" type="ORF">RSO01_83800</name>
</gene>
<dbReference type="Proteomes" id="UP000321058">
    <property type="component" value="Unassembled WGS sequence"/>
</dbReference>
<evidence type="ECO:0000313" key="2">
    <source>
        <dbReference type="Proteomes" id="UP000321058"/>
    </source>
</evidence>
<proteinExistence type="predicted"/>
<sequence length="129" mass="14039">MQDWGVCHIHVETKGAEMKKCIATLCLILFANAVSAQQAMSGDELKKYVSGKAVELSDGIATYKADGKYEYWARSSGQTSRGKWSAQGDRVCVDFDSGGNRCDQYLKDSAGKVSLKNSRGTTYPVVSVK</sequence>
<accession>A0A512NQI9</accession>
<comment type="caution">
    <text evidence="1">The sequence shown here is derived from an EMBL/GenBank/DDBJ whole genome shotgun (WGS) entry which is preliminary data.</text>
</comment>
<dbReference type="AlphaFoldDB" id="A0A512NQI9"/>
<dbReference type="RefSeq" id="WP_170303769.1">
    <property type="nucleotide sequence ID" value="NZ_BKAJ01000207.1"/>
</dbReference>
<keyword evidence="2" id="KW-1185">Reference proteome</keyword>
<protein>
    <submittedName>
        <fullName evidence="1">Uncharacterized protein</fullName>
    </submittedName>
</protein>
<name>A0A512NQI9_9HYPH</name>
<organism evidence="1 2">
    <name type="scientific">Reyranella soli</name>
    <dbReference type="NCBI Taxonomy" id="1230389"/>
    <lineage>
        <taxon>Bacteria</taxon>
        <taxon>Pseudomonadati</taxon>
        <taxon>Pseudomonadota</taxon>
        <taxon>Alphaproteobacteria</taxon>
        <taxon>Hyphomicrobiales</taxon>
        <taxon>Reyranellaceae</taxon>
        <taxon>Reyranella</taxon>
    </lineage>
</organism>
<evidence type="ECO:0000313" key="1">
    <source>
        <dbReference type="EMBL" id="GEP61214.1"/>
    </source>
</evidence>
<reference evidence="1 2" key="1">
    <citation type="submission" date="2019-07" db="EMBL/GenBank/DDBJ databases">
        <title>Whole genome shotgun sequence of Reyranella soli NBRC 108950.</title>
        <authorList>
            <person name="Hosoyama A."/>
            <person name="Uohara A."/>
            <person name="Ohji S."/>
            <person name="Ichikawa N."/>
        </authorList>
    </citation>
    <scope>NUCLEOTIDE SEQUENCE [LARGE SCALE GENOMIC DNA]</scope>
    <source>
        <strain evidence="1 2">NBRC 108950</strain>
    </source>
</reference>
<dbReference type="EMBL" id="BKAJ01000207">
    <property type="protein sequence ID" value="GEP61214.1"/>
    <property type="molecule type" value="Genomic_DNA"/>
</dbReference>